<name>A0A5N5WVH2_9EURO</name>
<protein>
    <submittedName>
        <fullName evidence="1">Uncharacterized protein</fullName>
    </submittedName>
</protein>
<dbReference type="EMBL" id="ML732245">
    <property type="protein sequence ID" value="KAB8072536.1"/>
    <property type="molecule type" value="Genomic_DNA"/>
</dbReference>
<keyword evidence="2" id="KW-1185">Reference proteome</keyword>
<sequence length="129" mass="15130">MDGMPFHPLLPTSNFPQWVDLFLSALVVSCLPVLHPLLTQHNSLIPGKEKRLSGILAWIYCHYSHSTWRGLSSHYYFRSTRRTREKTGAERLLFVWGYYCICFHARDNEKGTTMIRIKMIIIMTITDRQ</sequence>
<accession>A0A5N5WVH2</accession>
<dbReference type="AlphaFoldDB" id="A0A5N5WVH2"/>
<organism evidence="1 2">
    <name type="scientific">Aspergillus leporis</name>
    <dbReference type="NCBI Taxonomy" id="41062"/>
    <lineage>
        <taxon>Eukaryota</taxon>
        <taxon>Fungi</taxon>
        <taxon>Dikarya</taxon>
        <taxon>Ascomycota</taxon>
        <taxon>Pezizomycotina</taxon>
        <taxon>Eurotiomycetes</taxon>
        <taxon>Eurotiomycetidae</taxon>
        <taxon>Eurotiales</taxon>
        <taxon>Aspergillaceae</taxon>
        <taxon>Aspergillus</taxon>
        <taxon>Aspergillus subgen. Circumdati</taxon>
    </lineage>
</organism>
<evidence type="ECO:0000313" key="2">
    <source>
        <dbReference type="Proteomes" id="UP000326565"/>
    </source>
</evidence>
<dbReference type="Proteomes" id="UP000326565">
    <property type="component" value="Unassembled WGS sequence"/>
</dbReference>
<proteinExistence type="predicted"/>
<evidence type="ECO:0000313" key="1">
    <source>
        <dbReference type="EMBL" id="KAB8072536.1"/>
    </source>
</evidence>
<gene>
    <name evidence="1" type="ORF">BDV29DRAFT_150460</name>
</gene>
<reference evidence="1 2" key="1">
    <citation type="submission" date="2019-04" db="EMBL/GenBank/DDBJ databases">
        <title>Friends and foes A comparative genomics study of 23 Aspergillus species from section Flavi.</title>
        <authorList>
            <consortium name="DOE Joint Genome Institute"/>
            <person name="Kjaerbolling I."/>
            <person name="Vesth T."/>
            <person name="Frisvad J.C."/>
            <person name="Nybo J.L."/>
            <person name="Theobald S."/>
            <person name="Kildgaard S."/>
            <person name="Isbrandt T."/>
            <person name="Kuo A."/>
            <person name="Sato A."/>
            <person name="Lyhne E.K."/>
            <person name="Kogle M.E."/>
            <person name="Wiebenga A."/>
            <person name="Kun R.S."/>
            <person name="Lubbers R.J."/>
            <person name="Makela M.R."/>
            <person name="Barry K."/>
            <person name="Chovatia M."/>
            <person name="Clum A."/>
            <person name="Daum C."/>
            <person name="Haridas S."/>
            <person name="He G."/>
            <person name="LaButti K."/>
            <person name="Lipzen A."/>
            <person name="Mondo S."/>
            <person name="Riley R."/>
            <person name="Salamov A."/>
            <person name="Simmons B.A."/>
            <person name="Magnuson J.K."/>
            <person name="Henrissat B."/>
            <person name="Mortensen U.H."/>
            <person name="Larsen T.O."/>
            <person name="Devries R.P."/>
            <person name="Grigoriev I.V."/>
            <person name="Machida M."/>
            <person name="Baker S.E."/>
            <person name="Andersen M.R."/>
        </authorList>
    </citation>
    <scope>NUCLEOTIDE SEQUENCE [LARGE SCALE GENOMIC DNA]</scope>
    <source>
        <strain evidence="1 2">CBS 151.66</strain>
    </source>
</reference>